<dbReference type="eggNOG" id="COG2710">
    <property type="taxonomic scope" value="Bacteria"/>
</dbReference>
<dbReference type="RefSeq" id="WP_006597638.1">
    <property type="nucleotide sequence ID" value="NZ_GL622359.1"/>
</dbReference>
<dbReference type="STRING" id="887929.HMP0721_0221"/>
<dbReference type="GO" id="GO:0016491">
    <property type="term" value="F:oxidoreductase activity"/>
    <property type="evidence" value="ECO:0007669"/>
    <property type="project" value="InterPro"/>
</dbReference>
<sequence length="447" mass="49021">MLTRLTHNRSTDRAAIAIGEADFPAPFAHGLEYNAPVHGNWNIVHTGMLVPESHQIYICAQNCMRGVAMTAAEMNAADRFSMVVLEEHDLYDGDLFEITCEGIADAIRKLPAPPRAVLVFPVCLHHFMGTDMAAIYRELESRFPGIDFIRCWMDPIMQKTGLTPEQKQRKALYDPLEALLPDPRAVNLLGGNLAVDPEGSDIARLLAKNHFALRELPTCETYGDFLAMGESALELCTTPFGDYGARQLARRLQRPYLWLPCSWQFDQIAADRKRLCEALGIADAVIAADRAAALAALRRLAATLGGTPVAIDAMAVFEPLGLARLLLEHGVNVVRVYLDVVAADERSAFDWLRAHAPGLPLVATIRPEMRIVRRGGDRPAGKKLLAVGPKAAYFEDTEHFVNTIDNGGFWGYAGIAALARQMGEALAAPKDTRALVPRKGWGCDCVL</sequence>
<dbReference type="AlphaFoldDB" id="E6MDY8"/>
<dbReference type="OrthoDB" id="4959at2"/>
<name>E6MDY8_9FIRM</name>
<accession>E6MDY8</accession>
<dbReference type="HOGENOM" id="CLU_051174_0_0_9"/>
<dbReference type="Pfam" id="PF00148">
    <property type="entry name" value="Oxidored_nitro"/>
    <property type="match status" value="1"/>
</dbReference>
<evidence type="ECO:0000259" key="1">
    <source>
        <dbReference type="Pfam" id="PF00148"/>
    </source>
</evidence>
<dbReference type="EMBL" id="AEQN01000005">
    <property type="protein sequence ID" value="EFV02747.1"/>
    <property type="molecule type" value="Genomic_DNA"/>
</dbReference>
<feature type="domain" description="Nitrogenase/oxidoreductase component 1" evidence="1">
    <location>
        <begin position="102"/>
        <end position="346"/>
    </location>
</feature>
<keyword evidence="3" id="KW-1185">Reference proteome</keyword>
<protein>
    <recommendedName>
        <fullName evidence="1">Nitrogenase/oxidoreductase component 1 domain-containing protein</fullName>
    </recommendedName>
</protein>
<evidence type="ECO:0000313" key="3">
    <source>
        <dbReference type="Proteomes" id="UP000004754"/>
    </source>
</evidence>
<evidence type="ECO:0000313" key="2">
    <source>
        <dbReference type="EMBL" id="EFV02747.1"/>
    </source>
</evidence>
<proteinExistence type="predicted"/>
<dbReference type="SUPFAM" id="SSF53807">
    <property type="entry name" value="Helical backbone' metal receptor"/>
    <property type="match status" value="1"/>
</dbReference>
<comment type="caution">
    <text evidence="2">The sequence shown here is derived from an EMBL/GenBank/DDBJ whole genome shotgun (WGS) entry which is preliminary data.</text>
</comment>
<organism evidence="2 3">
    <name type="scientific">Pseudoramibacter alactolyticus ATCC 23263</name>
    <dbReference type="NCBI Taxonomy" id="887929"/>
    <lineage>
        <taxon>Bacteria</taxon>
        <taxon>Bacillati</taxon>
        <taxon>Bacillota</taxon>
        <taxon>Clostridia</taxon>
        <taxon>Eubacteriales</taxon>
        <taxon>Eubacteriaceae</taxon>
        <taxon>Pseudoramibacter</taxon>
    </lineage>
</organism>
<reference evidence="2 3" key="1">
    <citation type="submission" date="2010-12" db="EMBL/GenBank/DDBJ databases">
        <authorList>
            <person name="Muzny D."/>
            <person name="Qin X."/>
            <person name="Deng J."/>
            <person name="Jiang H."/>
            <person name="Liu Y."/>
            <person name="Qu J."/>
            <person name="Song X.-Z."/>
            <person name="Zhang L."/>
            <person name="Thornton R."/>
            <person name="Coyle M."/>
            <person name="Francisco L."/>
            <person name="Jackson L."/>
            <person name="Javaid M."/>
            <person name="Korchina V."/>
            <person name="Kovar C."/>
            <person name="Mata R."/>
            <person name="Mathew T."/>
            <person name="Ngo R."/>
            <person name="Nguyen L."/>
            <person name="Nguyen N."/>
            <person name="Okwuonu G."/>
            <person name="Ongeri F."/>
            <person name="Pham C."/>
            <person name="Simmons D."/>
            <person name="Wilczek-Boney K."/>
            <person name="Hale W."/>
            <person name="Jakkamsetti A."/>
            <person name="Pham P."/>
            <person name="Ruth R."/>
            <person name="San Lucas F."/>
            <person name="Warren J."/>
            <person name="Zhang J."/>
            <person name="Zhao Z."/>
            <person name="Zhou C."/>
            <person name="Zhu D."/>
            <person name="Lee S."/>
            <person name="Bess C."/>
            <person name="Blankenburg K."/>
            <person name="Forbes L."/>
            <person name="Fu Q."/>
            <person name="Gubbala S."/>
            <person name="Hirani K."/>
            <person name="Jayaseelan J.C."/>
            <person name="Lara F."/>
            <person name="Munidasa M."/>
            <person name="Palculict T."/>
            <person name="Patil S."/>
            <person name="Pu L.-L."/>
            <person name="Saada N."/>
            <person name="Tang L."/>
            <person name="Weissenberger G."/>
            <person name="Zhu Y."/>
            <person name="Hemphill L."/>
            <person name="Shang Y."/>
            <person name="Youmans B."/>
            <person name="Ayvaz T."/>
            <person name="Ross M."/>
            <person name="Santibanez J."/>
            <person name="Aqrawi P."/>
            <person name="Gross S."/>
            <person name="Joshi V."/>
            <person name="Fowler G."/>
            <person name="Nazareth L."/>
            <person name="Reid J."/>
            <person name="Worley K."/>
            <person name="Petrosino J."/>
            <person name="Highlander S."/>
            <person name="Gibbs R."/>
        </authorList>
    </citation>
    <scope>NUCLEOTIDE SEQUENCE [LARGE SCALE GENOMIC DNA]</scope>
    <source>
        <strain evidence="2 3">ATCC 23263</strain>
    </source>
</reference>
<gene>
    <name evidence="2" type="ORF">HMP0721_0221</name>
</gene>
<dbReference type="Proteomes" id="UP000004754">
    <property type="component" value="Unassembled WGS sequence"/>
</dbReference>
<dbReference type="InterPro" id="IPR000510">
    <property type="entry name" value="Nase/OxRdtase_comp1"/>
</dbReference>